<evidence type="ECO:0000313" key="11">
    <source>
        <dbReference type="EMBL" id="CAG9282703.1"/>
    </source>
</evidence>
<dbReference type="GO" id="GO:0016020">
    <property type="term" value="C:membrane"/>
    <property type="evidence" value="ECO:0007669"/>
    <property type="project" value="UniProtKB-SubCell"/>
</dbReference>
<feature type="transmembrane region" description="Helical" evidence="9">
    <location>
        <begin position="187"/>
        <end position="205"/>
    </location>
</feature>
<proteinExistence type="inferred from homology"/>
<evidence type="ECO:0000256" key="7">
    <source>
        <dbReference type="ARBA" id="ARBA00023136"/>
    </source>
</evidence>
<keyword evidence="7 9" id="KW-0472">Membrane</keyword>
<keyword evidence="6 9" id="KW-1133">Transmembrane helix</keyword>
<feature type="transmembrane region" description="Helical" evidence="9">
    <location>
        <begin position="382"/>
        <end position="404"/>
    </location>
</feature>
<feature type="transmembrane region" description="Helical" evidence="9">
    <location>
        <begin position="225"/>
        <end position="248"/>
    </location>
</feature>
<keyword evidence="5" id="KW-0029">Amino-acid transport</keyword>
<dbReference type="EMBL" id="OU594958">
    <property type="protein sequence ID" value="CAG9282703.1"/>
    <property type="molecule type" value="Genomic_DNA"/>
</dbReference>
<evidence type="ECO:0000256" key="6">
    <source>
        <dbReference type="ARBA" id="ARBA00022989"/>
    </source>
</evidence>
<dbReference type="Pfam" id="PF01490">
    <property type="entry name" value="Aa_trans"/>
    <property type="match status" value="1"/>
</dbReference>
<name>A0A8J9S4B2_PHATR</name>
<dbReference type="GO" id="GO:0015179">
    <property type="term" value="F:L-amino acid transmembrane transporter activity"/>
    <property type="evidence" value="ECO:0007669"/>
    <property type="project" value="TreeGrafter"/>
</dbReference>
<organism evidence="11">
    <name type="scientific">Phaeodactylum tricornutum</name>
    <name type="common">Diatom</name>
    <dbReference type="NCBI Taxonomy" id="2850"/>
    <lineage>
        <taxon>Eukaryota</taxon>
        <taxon>Sar</taxon>
        <taxon>Stramenopiles</taxon>
        <taxon>Ochrophyta</taxon>
        <taxon>Bacillariophyta</taxon>
        <taxon>Bacillariophyceae</taxon>
        <taxon>Bacillariophycidae</taxon>
        <taxon>Naviculales</taxon>
        <taxon>Phaeodactylaceae</taxon>
        <taxon>Phaeodactylum</taxon>
    </lineage>
</organism>
<feature type="transmembrane region" description="Helical" evidence="9">
    <location>
        <begin position="359"/>
        <end position="376"/>
    </location>
</feature>
<reference evidence="11" key="1">
    <citation type="submission" date="2022-02" db="EMBL/GenBank/DDBJ databases">
        <authorList>
            <person name="Giguere J D."/>
        </authorList>
    </citation>
    <scope>NUCLEOTIDE SEQUENCE</scope>
    <source>
        <strain evidence="11">CCAP 1055/1</strain>
    </source>
</reference>
<evidence type="ECO:0000256" key="2">
    <source>
        <dbReference type="ARBA" id="ARBA00008066"/>
    </source>
</evidence>
<comment type="similarity">
    <text evidence="2">Belongs to the amino acid/polyamine transporter 2 family.</text>
</comment>
<feature type="domain" description="Amino acid transporter transmembrane" evidence="10">
    <location>
        <begin position="40"/>
        <end position="404"/>
    </location>
</feature>
<dbReference type="Proteomes" id="UP000836788">
    <property type="component" value="Chromosome 17"/>
</dbReference>
<evidence type="ECO:0000259" key="10">
    <source>
        <dbReference type="Pfam" id="PF01490"/>
    </source>
</evidence>
<feature type="transmembrane region" description="Helical" evidence="9">
    <location>
        <begin position="623"/>
        <end position="646"/>
    </location>
</feature>
<evidence type="ECO:0000256" key="1">
    <source>
        <dbReference type="ARBA" id="ARBA00004141"/>
    </source>
</evidence>
<dbReference type="InterPro" id="IPR013057">
    <property type="entry name" value="AA_transpt_TM"/>
</dbReference>
<evidence type="ECO:0000256" key="3">
    <source>
        <dbReference type="ARBA" id="ARBA00022448"/>
    </source>
</evidence>
<keyword evidence="4 9" id="KW-0812">Transmembrane</keyword>
<comment type="subcellular location">
    <subcellularLocation>
        <location evidence="1">Membrane</location>
        <topology evidence="1">Multi-pass membrane protein</topology>
    </subcellularLocation>
</comment>
<gene>
    <name evidence="11" type="ORF">PTTT1_LOCUS20458</name>
</gene>
<evidence type="ECO:0000256" key="5">
    <source>
        <dbReference type="ARBA" id="ARBA00022970"/>
    </source>
</evidence>
<evidence type="ECO:0000256" key="8">
    <source>
        <dbReference type="SAM" id="MobiDB-lite"/>
    </source>
</evidence>
<feature type="region of interest" description="Disordered" evidence="8">
    <location>
        <begin position="429"/>
        <end position="465"/>
    </location>
</feature>
<accession>A0A8J9S4B2</accession>
<dbReference type="PANTHER" id="PTHR22950">
    <property type="entry name" value="AMINO ACID TRANSPORTER"/>
    <property type="match status" value="1"/>
</dbReference>
<dbReference type="PANTHER" id="PTHR22950:SF458">
    <property type="entry name" value="SODIUM-COUPLED NEUTRAL AMINO ACID TRANSPORTER 11-RELATED"/>
    <property type="match status" value="1"/>
</dbReference>
<protein>
    <recommendedName>
        <fullName evidence="10">Amino acid transporter transmembrane domain-containing protein</fullName>
    </recommendedName>
</protein>
<feature type="transmembrane region" description="Helical" evidence="9">
    <location>
        <begin position="159"/>
        <end position="175"/>
    </location>
</feature>
<evidence type="ECO:0000256" key="9">
    <source>
        <dbReference type="SAM" id="Phobius"/>
    </source>
</evidence>
<feature type="transmembrane region" description="Helical" evidence="9">
    <location>
        <begin position="269"/>
        <end position="289"/>
    </location>
</feature>
<feature type="transmembrane region" description="Helical" evidence="9">
    <location>
        <begin position="309"/>
        <end position="338"/>
    </location>
</feature>
<sequence length="648" mass="70811">MTRTAPPSPFFRPSTPHVVVVRQSPGGTRTTVSQKEVHEHKSTMLGCTANLVNAIVGSGIVGIPYAIQQAGFGAGLFLILLCAVITEKSLRLLISTAKHVHCPSYETAMEAPFGVAGFRFVAINMFVMAYGAMLSYLMIVKDSFSVMIGIETDDFPMKRAVLLLVSIMIMVPLSSQRDMADLAWTSRLSVIIDTVLVGLVAWNAPIETVSFQNRGGWPALLNDTFHADTIFVGLGVLSFAFVCQHSAFIIAGSLDRPTVARWSIVTRNALILCACLATTCGVSGYLGYLDKTQGNILNNLSVDSFSANAARGMLGCTMLFVYPLESFVARHVCVVLLFSGRRAHEGEDSAILNRRDRRIGLTVLLYLIAVIPAAFFEDLGSVLAATGAVGGSCLSYIGPGLVYFGVHGGRFLELVDASWLGSVWRTNNKSTADRHTGQSSRPTLAVETTPLVAGQNDPPKQEKTSEPLVQESLLFSILKRIVWYILWMPFWCSIAKIGRRGLTSHIYDLALKSPHPIRIGEVEYHRVAVSRKGYIDADPEEAAVLRPSSQHAFDDAYLPMLAKEQQQRPKNSSMLNRPFVPSAGREGQGINQQIGKKLLEQQRQQETTVEPDPQEDPPTWFDFGIAIFLVLFGVLAMLAGLISLYIKG</sequence>
<feature type="transmembrane region" description="Helical" evidence="9">
    <location>
        <begin position="44"/>
        <end position="67"/>
    </location>
</feature>
<feature type="transmembrane region" description="Helical" evidence="9">
    <location>
        <begin position="115"/>
        <end position="139"/>
    </location>
</feature>
<dbReference type="AlphaFoldDB" id="A0A8J9S4B2"/>
<evidence type="ECO:0000256" key="4">
    <source>
        <dbReference type="ARBA" id="ARBA00022692"/>
    </source>
</evidence>
<feature type="transmembrane region" description="Helical" evidence="9">
    <location>
        <begin position="73"/>
        <end position="94"/>
    </location>
</feature>
<keyword evidence="3" id="KW-0813">Transport</keyword>